<dbReference type="Proteomes" id="UP001233999">
    <property type="component" value="Unassembled WGS sequence"/>
</dbReference>
<reference evidence="2" key="1">
    <citation type="journal article" date="2023" name="IScience">
        <title>Live-bearing cockroach genome reveals convergent evolutionary mechanisms linked to viviparity in insects and beyond.</title>
        <authorList>
            <person name="Fouks B."/>
            <person name="Harrison M.C."/>
            <person name="Mikhailova A.A."/>
            <person name="Marchal E."/>
            <person name="English S."/>
            <person name="Carruthers M."/>
            <person name="Jennings E.C."/>
            <person name="Chiamaka E.L."/>
            <person name="Frigard R.A."/>
            <person name="Pippel M."/>
            <person name="Attardo G.M."/>
            <person name="Benoit J.B."/>
            <person name="Bornberg-Bauer E."/>
            <person name="Tobe S.S."/>
        </authorList>
    </citation>
    <scope>NUCLEOTIDE SEQUENCE</scope>
    <source>
        <strain evidence="2">Stay&amp;Tobe</strain>
    </source>
</reference>
<evidence type="ECO:0000313" key="3">
    <source>
        <dbReference type="Proteomes" id="UP001233999"/>
    </source>
</evidence>
<accession>A0AAD8E3K6</accession>
<dbReference type="AlphaFoldDB" id="A0AAD8E3K6"/>
<sequence length="735" mass="84485">IAVKWHCANCYTNENRHLSTRESNPQYRCCRENNYNGYDNFNRRHDYVPPYNKHRHEYHTQSRLHNNYRNDVYFRPNRRNYYDHSPSKDYYPRRYNGPYPGSKYIQNRVGFAFPDSHNVKEGNGGYRPYVPNPDFRDQGYNKYYGYDSYKNGNGVQHYNQKDEKRKKYKPGLLQSVSVGNPGLIVASGPNGYKHVIHNLPPWAENPPEREHSSVRFPEHLDHRGGIEYAEPHKFSQGYNKWQANLNKPYSIEGNPIFVEGNPFQEQEPPKSIKDFYEHKDGPPKEINEGFFNSYNYNEDKPTKPKDFRPSPPFYRYSEPDPLYHPDGSPFKIHPMTKPTGAPITKPTPRTASEISSKYPDSINAQLPPPTHNTDTRVPYVAAHDVPEQFTAVTQASDATDKKPLIKVLPTEASVQNFTTEIVSSTTVTDKHKSDEIKAVSPTQLSISNSKKEEEKIKSEDIKMFLTKMPVLPTQLYFDNMTEEKSTTKKKPDEIKKEMLSNLPVQDSSKDSSFNIAIQDHKTFPPNPTLIPYMEISTKTEIFLPTIITEKYPSTEATHESSKENVEVKQTTPKSTTSTEKLESETAPTNTNYEDKNNTPIISSKEHVSDEFRMQMPESEVIHTSSRETTTVMSESTSLARTVPDTSQTDQTVSKQNAEHPEKTTAPVLIQSTTERMTLTTINNIFPETQLNEEIHVKDRVSTFLDQIHNLVNHARSLDYLHQDDATAAPSDEDEW</sequence>
<dbReference type="EMBL" id="JASPKZ010009810">
    <property type="protein sequence ID" value="KAJ9575998.1"/>
    <property type="molecule type" value="Genomic_DNA"/>
</dbReference>
<keyword evidence="3" id="KW-1185">Reference proteome</keyword>
<evidence type="ECO:0000313" key="2">
    <source>
        <dbReference type="EMBL" id="KAJ9575998.1"/>
    </source>
</evidence>
<evidence type="ECO:0000256" key="1">
    <source>
        <dbReference type="SAM" id="MobiDB-lite"/>
    </source>
</evidence>
<reference evidence="2" key="2">
    <citation type="submission" date="2023-05" db="EMBL/GenBank/DDBJ databases">
        <authorList>
            <person name="Fouks B."/>
        </authorList>
    </citation>
    <scope>NUCLEOTIDE SEQUENCE</scope>
    <source>
        <strain evidence="2">Stay&amp;Tobe</strain>
        <tissue evidence="2">Testes</tissue>
    </source>
</reference>
<feature type="region of interest" description="Disordered" evidence="1">
    <location>
        <begin position="553"/>
        <end position="599"/>
    </location>
</feature>
<protein>
    <submittedName>
        <fullName evidence="2">Uncharacterized protein</fullName>
    </submittedName>
</protein>
<feature type="region of interest" description="Disordered" evidence="1">
    <location>
        <begin position="289"/>
        <end position="371"/>
    </location>
</feature>
<feature type="non-terminal residue" evidence="2">
    <location>
        <position position="1"/>
    </location>
</feature>
<name>A0AAD8E3K6_DIPPU</name>
<comment type="caution">
    <text evidence="2">The sequence shown here is derived from an EMBL/GenBank/DDBJ whole genome shotgun (WGS) entry which is preliminary data.</text>
</comment>
<feature type="compositionally biased region" description="Polar residues" evidence="1">
    <location>
        <begin position="634"/>
        <end position="655"/>
    </location>
</feature>
<feature type="compositionally biased region" description="Low complexity" evidence="1">
    <location>
        <begin position="568"/>
        <end position="578"/>
    </location>
</feature>
<proteinExistence type="predicted"/>
<feature type="region of interest" description="Disordered" evidence="1">
    <location>
        <begin position="634"/>
        <end position="662"/>
    </location>
</feature>
<feature type="compositionally biased region" description="Basic and acidic residues" evidence="1">
    <location>
        <begin position="556"/>
        <end position="566"/>
    </location>
</feature>
<organism evidence="2 3">
    <name type="scientific">Diploptera punctata</name>
    <name type="common">Pacific beetle cockroach</name>
    <dbReference type="NCBI Taxonomy" id="6984"/>
    <lineage>
        <taxon>Eukaryota</taxon>
        <taxon>Metazoa</taxon>
        <taxon>Ecdysozoa</taxon>
        <taxon>Arthropoda</taxon>
        <taxon>Hexapoda</taxon>
        <taxon>Insecta</taxon>
        <taxon>Pterygota</taxon>
        <taxon>Neoptera</taxon>
        <taxon>Polyneoptera</taxon>
        <taxon>Dictyoptera</taxon>
        <taxon>Blattodea</taxon>
        <taxon>Blaberoidea</taxon>
        <taxon>Blaberidae</taxon>
        <taxon>Diplopterinae</taxon>
        <taxon>Diploptera</taxon>
    </lineage>
</organism>
<gene>
    <name evidence="2" type="ORF">L9F63_007098</name>
</gene>
<feature type="compositionally biased region" description="Basic and acidic residues" evidence="1">
    <location>
        <begin position="297"/>
        <end position="308"/>
    </location>
</feature>
<feature type="compositionally biased region" description="Polar residues" evidence="1">
    <location>
        <begin position="586"/>
        <end position="599"/>
    </location>
</feature>